<name>A0ABS8SJN5_DATST</name>
<proteinExistence type="predicted"/>
<feature type="compositionally biased region" description="Polar residues" evidence="1">
    <location>
        <begin position="27"/>
        <end position="41"/>
    </location>
</feature>
<evidence type="ECO:0000313" key="2">
    <source>
        <dbReference type="EMBL" id="MCD7459066.1"/>
    </source>
</evidence>
<keyword evidence="3" id="KW-1185">Reference proteome</keyword>
<dbReference type="EMBL" id="JACEIK010000559">
    <property type="protein sequence ID" value="MCD7459066.1"/>
    <property type="molecule type" value="Genomic_DNA"/>
</dbReference>
<feature type="region of interest" description="Disordered" evidence="1">
    <location>
        <begin position="79"/>
        <end position="100"/>
    </location>
</feature>
<protein>
    <submittedName>
        <fullName evidence="2">Uncharacterized protein</fullName>
    </submittedName>
</protein>
<gene>
    <name evidence="2" type="ORF">HAX54_039949</name>
</gene>
<sequence length="100" mass="10812">MPRTRNSEKQCPPHLAVGSSIEEGITKKTNQQVQEQPTSVKASKHSRLGCDAFGDGEATPGHGSYGDVHAFMAIRVEGRSNSTTHRRGDVLMSSRVKGVH</sequence>
<feature type="region of interest" description="Disordered" evidence="1">
    <location>
        <begin position="1"/>
        <end position="63"/>
    </location>
</feature>
<evidence type="ECO:0000256" key="1">
    <source>
        <dbReference type="SAM" id="MobiDB-lite"/>
    </source>
</evidence>
<comment type="caution">
    <text evidence="2">The sequence shown here is derived from an EMBL/GenBank/DDBJ whole genome shotgun (WGS) entry which is preliminary data.</text>
</comment>
<evidence type="ECO:0000313" key="3">
    <source>
        <dbReference type="Proteomes" id="UP000823775"/>
    </source>
</evidence>
<dbReference type="Proteomes" id="UP000823775">
    <property type="component" value="Unassembled WGS sequence"/>
</dbReference>
<organism evidence="2 3">
    <name type="scientific">Datura stramonium</name>
    <name type="common">Jimsonweed</name>
    <name type="synonym">Common thornapple</name>
    <dbReference type="NCBI Taxonomy" id="4076"/>
    <lineage>
        <taxon>Eukaryota</taxon>
        <taxon>Viridiplantae</taxon>
        <taxon>Streptophyta</taxon>
        <taxon>Embryophyta</taxon>
        <taxon>Tracheophyta</taxon>
        <taxon>Spermatophyta</taxon>
        <taxon>Magnoliopsida</taxon>
        <taxon>eudicotyledons</taxon>
        <taxon>Gunneridae</taxon>
        <taxon>Pentapetalae</taxon>
        <taxon>asterids</taxon>
        <taxon>lamiids</taxon>
        <taxon>Solanales</taxon>
        <taxon>Solanaceae</taxon>
        <taxon>Solanoideae</taxon>
        <taxon>Datureae</taxon>
        <taxon>Datura</taxon>
    </lineage>
</organism>
<reference evidence="2 3" key="1">
    <citation type="journal article" date="2021" name="BMC Genomics">
        <title>Datura genome reveals duplications of psychoactive alkaloid biosynthetic genes and high mutation rate following tissue culture.</title>
        <authorList>
            <person name="Rajewski A."/>
            <person name="Carter-House D."/>
            <person name="Stajich J."/>
            <person name="Litt A."/>
        </authorList>
    </citation>
    <scope>NUCLEOTIDE SEQUENCE [LARGE SCALE GENOMIC DNA]</scope>
    <source>
        <strain evidence="2">AR-01</strain>
    </source>
</reference>
<accession>A0ABS8SJN5</accession>